<evidence type="ECO:0000256" key="1">
    <source>
        <dbReference type="SAM" id="MobiDB-lite"/>
    </source>
</evidence>
<feature type="compositionally biased region" description="Basic and acidic residues" evidence="1">
    <location>
        <begin position="287"/>
        <end position="368"/>
    </location>
</feature>
<evidence type="ECO:0000313" key="2">
    <source>
        <dbReference type="EMBL" id="KCZ81956.1"/>
    </source>
</evidence>
<organism evidence="2 3">
    <name type="scientific">Anncaliia algerae PRA339</name>
    <dbReference type="NCBI Taxonomy" id="1288291"/>
    <lineage>
        <taxon>Eukaryota</taxon>
        <taxon>Fungi</taxon>
        <taxon>Fungi incertae sedis</taxon>
        <taxon>Microsporidia</taxon>
        <taxon>Tubulinosematoidea</taxon>
        <taxon>Tubulinosematidae</taxon>
        <taxon>Anncaliia</taxon>
    </lineage>
</organism>
<evidence type="ECO:0000313" key="3">
    <source>
        <dbReference type="Proteomes" id="UP000030655"/>
    </source>
</evidence>
<reference evidence="3" key="1">
    <citation type="submission" date="2013-02" db="EMBL/GenBank/DDBJ databases">
        <authorList>
            <consortium name="The Broad Institute Genome Sequencing Platform"/>
            <person name="Cuomo C."/>
            <person name="Becnel J."/>
            <person name="Sanscrainte N."/>
            <person name="Walker B."/>
            <person name="Young S.K."/>
            <person name="Zeng Q."/>
            <person name="Gargeya S."/>
            <person name="Fitzgerald M."/>
            <person name="Haas B."/>
            <person name="Abouelleil A."/>
            <person name="Alvarado L."/>
            <person name="Arachchi H.M."/>
            <person name="Berlin A.M."/>
            <person name="Chapman S.B."/>
            <person name="Dewar J."/>
            <person name="Goldberg J."/>
            <person name="Griggs A."/>
            <person name="Gujja S."/>
            <person name="Hansen M."/>
            <person name="Howarth C."/>
            <person name="Imamovic A."/>
            <person name="Larimer J."/>
            <person name="McCowan C."/>
            <person name="Murphy C."/>
            <person name="Neiman D."/>
            <person name="Pearson M."/>
            <person name="Priest M."/>
            <person name="Roberts A."/>
            <person name="Saif S."/>
            <person name="Shea T."/>
            <person name="Sisk P."/>
            <person name="Sykes S."/>
            <person name="Wortman J."/>
            <person name="Nusbaum C."/>
            <person name="Birren B."/>
        </authorList>
    </citation>
    <scope>NUCLEOTIDE SEQUENCE [LARGE SCALE GENOMIC DNA]</scope>
    <source>
        <strain evidence="3">PRA339</strain>
    </source>
</reference>
<accession>A0A059F4R1</accession>
<proteinExistence type="predicted"/>
<gene>
    <name evidence="2" type="ORF">H312_00599</name>
</gene>
<keyword evidence="3" id="KW-1185">Reference proteome</keyword>
<sequence>MDIGLALFLAFTGIILSSILFLFLKSQLSLGSEQIKRLIVPNLEVLKQYGPNMYISVPQGTKYELNILLSKYFASGEESAVQDLVNYTQKNMKVKNGEINPCYALLIKLINKVISEQSMTPGTFQNQFITKKEFIVMKKKSPMANTFVTLIETKNKKKEYYALFFEGKVFKNISESVNNLFNEISNQHGINNYYLPTMLVIGFNKREKINNFSESEVSLPSGMKYKLSCVVCYDAVNKKYISFKEEDESKLADLPEKSYCCYGVWAIEAPEVIEEAEVMGFVPGISKSDEKSSSNGSENEKENKNDESKKEVEDENKDKPEEEKIKESEEKKEQKESEENKDEKKDQNEEEKKNEEKKDENSSVKENL</sequence>
<dbReference type="HOGENOM" id="CLU_752216_0_0_1"/>
<dbReference type="AlphaFoldDB" id="A0A059F4R1"/>
<dbReference type="OrthoDB" id="10406934at2759"/>
<protein>
    <submittedName>
        <fullName evidence="2">Uncharacterized protein</fullName>
    </submittedName>
</protein>
<feature type="region of interest" description="Disordered" evidence="1">
    <location>
        <begin position="284"/>
        <end position="368"/>
    </location>
</feature>
<dbReference type="EMBL" id="KK365134">
    <property type="protein sequence ID" value="KCZ81956.1"/>
    <property type="molecule type" value="Genomic_DNA"/>
</dbReference>
<dbReference type="Proteomes" id="UP000030655">
    <property type="component" value="Unassembled WGS sequence"/>
</dbReference>
<dbReference type="VEuPathDB" id="MicrosporidiaDB:H312_00599"/>
<name>A0A059F4R1_9MICR</name>
<reference evidence="2 3" key="2">
    <citation type="submission" date="2014-03" db="EMBL/GenBank/DDBJ databases">
        <title>The Genome Sequence of Anncaliia algerae insect isolate PRA339.</title>
        <authorList>
            <consortium name="The Broad Institute Genome Sequencing Platform"/>
            <consortium name="The Broad Institute Genome Sequencing Center for Infectious Disease"/>
            <person name="Cuomo C."/>
            <person name="Becnel J."/>
            <person name="Sanscrainte N."/>
            <person name="Walker B."/>
            <person name="Young S.K."/>
            <person name="Zeng Q."/>
            <person name="Gargeya S."/>
            <person name="Fitzgerald M."/>
            <person name="Haas B."/>
            <person name="Abouelleil A."/>
            <person name="Alvarado L."/>
            <person name="Arachchi H.M."/>
            <person name="Berlin A.M."/>
            <person name="Chapman S.B."/>
            <person name="Dewar J."/>
            <person name="Goldberg J."/>
            <person name="Griggs A."/>
            <person name="Gujja S."/>
            <person name="Hansen M."/>
            <person name="Howarth C."/>
            <person name="Imamovic A."/>
            <person name="Larimer J."/>
            <person name="McCowan C."/>
            <person name="Murphy C."/>
            <person name="Neiman D."/>
            <person name="Pearson M."/>
            <person name="Priest M."/>
            <person name="Roberts A."/>
            <person name="Saif S."/>
            <person name="Shea T."/>
            <person name="Sisk P."/>
            <person name="Sykes S."/>
            <person name="Wortman J."/>
            <person name="Nusbaum C."/>
            <person name="Birren B."/>
        </authorList>
    </citation>
    <scope>NUCLEOTIDE SEQUENCE [LARGE SCALE GENOMIC DNA]</scope>
    <source>
        <strain evidence="2 3">PRA339</strain>
    </source>
</reference>